<feature type="signal peptide" evidence="2">
    <location>
        <begin position="1"/>
        <end position="35"/>
    </location>
</feature>
<dbReference type="EC" id="1.-.-.-" evidence="5"/>
<dbReference type="InterPro" id="IPR036291">
    <property type="entry name" value="NAD(P)-bd_dom_sf"/>
</dbReference>
<dbReference type="InterPro" id="IPR000683">
    <property type="entry name" value="Gfo/Idh/MocA-like_OxRdtase_N"/>
</dbReference>
<evidence type="ECO:0000313" key="6">
    <source>
        <dbReference type="Proteomes" id="UP000319976"/>
    </source>
</evidence>
<accession>A0A517T6J3</accession>
<dbReference type="Pfam" id="PF10518">
    <property type="entry name" value="TAT_signal"/>
    <property type="match status" value="1"/>
</dbReference>
<evidence type="ECO:0000259" key="4">
    <source>
        <dbReference type="Pfam" id="PF19051"/>
    </source>
</evidence>
<dbReference type="Pfam" id="PF19051">
    <property type="entry name" value="GFO_IDH_MocA_C2"/>
    <property type="match status" value="1"/>
</dbReference>
<dbReference type="PROSITE" id="PS51318">
    <property type="entry name" value="TAT"/>
    <property type="match status" value="1"/>
</dbReference>
<dbReference type="InterPro" id="IPR043906">
    <property type="entry name" value="Gfo/Idh/MocA_OxRdtase_bact_C"/>
</dbReference>
<gene>
    <name evidence="5" type="primary">ycjS_3</name>
    <name evidence="5" type="ORF">V22_12170</name>
</gene>
<keyword evidence="1" id="KW-0175">Coiled coil</keyword>
<dbReference type="GO" id="GO:0000166">
    <property type="term" value="F:nucleotide binding"/>
    <property type="evidence" value="ECO:0007669"/>
    <property type="project" value="InterPro"/>
</dbReference>
<dbReference type="RefSeq" id="WP_145260777.1">
    <property type="nucleotide sequence ID" value="NZ_CP036316.1"/>
</dbReference>
<protein>
    <submittedName>
        <fullName evidence="5">Putative oxidoreductase YcjS</fullName>
        <ecNumber evidence="5">1.-.-.-</ecNumber>
    </submittedName>
</protein>
<dbReference type="Proteomes" id="UP000319976">
    <property type="component" value="Chromosome"/>
</dbReference>
<sequence length="488" mass="53219" precursor="true">MSLHSDFQRRDFLKGTLAASASAAMPAFVATPAGAANFAKQDVNSTLRVAIIGCGGRSSAHLSGWVGRNNSEVVAVVDPDEAKAQSRADAVYKKTGKPPVVYDNVRSAVDDDGIDIFSIATPNHWHALGAIWGLQAGKDVYVEKPVSHNVSEGRRIVQAARKYDRLCQFGAQCRTMKGSRDMVQFVLGGGIGEVKMARGLCFKPRGAIGKAGHYPVPENVNYSEWLGPAPELDFVPRPRFHYDWHWQWAYGNGDLGNQGIHQMDVARWGLGVDGLGESVISYGGRLGYEDAGETANTQVSIHSYGDKKLVFETRGLKTDALHGSKIGVIFYGSEGYAVQKSYGHSDIYDLDWKKTKEFKGGQTNDHFDNFAEAVRSRNVSDLNGEIEDGHLSSALCHLGNISYQMGAPASVNDLKSSLAGNEDNIETLERTVEHLKKNGVDLSKTKVALGPKLHIEGETFVGERAEEAKPHLTREYRAPFIVPEAKDV</sequence>
<dbReference type="PANTHER" id="PTHR43818:SF5">
    <property type="entry name" value="OXIDOREDUCTASE FAMILY PROTEIN"/>
    <property type="match status" value="1"/>
</dbReference>
<keyword evidence="5" id="KW-0560">Oxidoreductase</keyword>
<keyword evidence="2" id="KW-0732">Signal</keyword>
<organism evidence="5 6">
    <name type="scientific">Calycomorphotria hydatis</name>
    <dbReference type="NCBI Taxonomy" id="2528027"/>
    <lineage>
        <taxon>Bacteria</taxon>
        <taxon>Pseudomonadati</taxon>
        <taxon>Planctomycetota</taxon>
        <taxon>Planctomycetia</taxon>
        <taxon>Planctomycetales</taxon>
        <taxon>Planctomycetaceae</taxon>
        <taxon>Calycomorphotria</taxon>
    </lineage>
</organism>
<evidence type="ECO:0000259" key="3">
    <source>
        <dbReference type="Pfam" id="PF01408"/>
    </source>
</evidence>
<dbReference type="Pfam" id="PF01408">
    <property type="entry name" value="GFO_IDH_MocA"/>
    <property type="match status" value="1"/>
</dbReference>
<dbReference type="Gene3D" id="3.30.360.10">
    <property type="entry name" value="Dihydrodipicolinate Reductase, domain 2"/>
    <property type="match status" value="1"/>
</dbReference>
<dbReference type="SUPFAM" id="SSF51735">
    <property type="entry name" value="NAD(P)-binding Rossmann-fold domains"/>
    <property type="match status" value="1"/>
</dbReference>
<dbReference type="KEGG" id="chya:V22_12170"/>
<feature type="domain" description="Gfo/Idh/MocA-like oxidoreductase bacterial type C-terminal" evidence="4">
    <location>
        <begin position="214"/>
        <end position="423"/>
    </location>
</feature>
<dbReference type="OrthoDB" id="9788246at2"/>
<dbReference type="SUPFAM" id="SSF55347">
    <property type="entry name" value="Glyceraldehyde-3-phosphate dehydrogenase-like, C-terminal domain"/>
    <property type="match status" value="1"/>
</dbReference>
<reference evidence="5 6" key="1">
    <citation type="submission" date="2019-02" db="EMBL/GenBank/DDBJ databases">
        <title>Deep-cultivation of Planctomycetes and their phenomic and genomic characterization uncovers novel biology.</title>
        <authorList>
            <person name="Wiegand S."/>
            <person name="Jogler M."/>
            <person name="Boedeker C."/>
            <person name="Pinto D."/>
            <person name="Vollmers J."/>
            <person name="Rivas-Marin E."/>
            <person name="Kohn T."/>
            <person name="Peeters S.H."/>
            <person name="Heuer A."/>
            <person name="Rast P."/>
            <person name="Oberbeckmann S."/>
            <person name="Bunk B."/>
            <person name="Jeske O."/>
            <person name="Meyerdierks A."/>
            <person name="Storesund J.E."/>
            <person name="Kallscheuer N."/>
            <person name="Luecker S."/>
            <person name="Lage O.M."/>
            <person name="Pohl T."/>
            <person name="Merkel B.J."/>
            <person name="Hornburger P."/>
            <person name="Mueller R.-W."/>
            <person name="Bruemmer F."/>
            <person name="Labrenz M."/>
            <person name="Spormann A.M."/>
            <person name="Op den Camp H."/>
            <person name="Overmann J."/>
            <person name="Amann R."/>
            <person name="Jetten M.S.M."/>
            <person name="Mascher T."/>
            <person name="Medema M.H."/>
            <person name="Devos D.P."/>
            <person name="Kaster A.-K."/>
            <person name="Ovreas L."/>
            <person name="Rohde M."/>
            <person name="Galperin M.Y."/>
            <person name="Jogler C."/>
        </authorList>
    </citation>
    <scope>NUCLEOTIDE SEQUENCE [LARGE SCALE GENOMIC DNA]</scope>
    <source>
        <strain evidence="5 6">V22</strain>
    </source>
</reference>
<evidence type="ECO:0000256" key="2">
    <source>
        <dbReference type="SAM" id="SignalP"/>
    </source>
</evidence>
<feature type="chain" id="PRO_5022184037" evidence="2">
    <location>
        <begin position="36"/>
        <end position="488"/>
    </location>
</feature>
<dbReference type="InterPro" id="IPR006311">
    <property type="entry name" value="TAT_signal"/>
</dbReference>
<evidence type="ECO:0000256" key="1">
    <source>
        <dbReference type="SAM" id="Coils"/>
    </source>
</evidence>
<proteinExistence type="predicted"/>
<dbReference type="Gene3D" id="3.40.50.720">
    <property type="entry name" value="NAD(P)-binding Rossmann-like Domain"/>
    <property type="match status" value="1"/>
</dbReference>
<dbReference type="GO" id="GO:0016491">
    <property type="term" value="F:oxidoreductase activity"/>
    <property type="evidence" value="ECO:0007669"/>
    <property type="project" value="UniProtKB-KW"/>
</dbReference>
<feature type="coiled-coil region" evidence="1">
    <location>
        <begin position="411"/>
        <end position="445"/>
    </location>
</feature>
<dbReference type="PANTHER" id="PTHR43818">
    <property type="entry name" value="BCDNA.GH03377"/>
    <property type="match status" value="1"/>
</dbReference>
<keyword evidence="6" id="KW-1185">Reference proteome</keyword>
<evidence type="ECO:0000313" key="5">
    <source>
        <dbReference type="EMBL" id="QDT63987.1"/>
    </source>
</evidence>
<dbReference type="AlphaFoldDB" id="A0A517T6J3"/>
<name>A0A517T6J3_9PLAN</name>
<dbReference type="InterPro" id="IPR050463">
    <property type="entry name" value="Gfo/Idh/MocA_oxidrdct_glycsds"/>
</dbReference>
<dbReference type="EMBL" id="CP036316">
    <property type="protein sequence ID" value="QDT63987.1"/>
    <property type="molecule type" value="Genomic_DNA"/>
</dbReference>
<dbReference type="InterPro" id="IPR019546">
    <property type="entry name" value="TAT_signal_bac_arc"/>
</dbReference>
<feature type="domain" description="Gfo/Idh/MocA-like oxidoreductase N-terminal" evidence="3">
    <location>
        <begin position="47"/>
        <end position="169"/>
    </location>
</feature>